<dbReference type="GO" id="GO:0005524">
    <property type="term" value="F:ATP binding"/>
    <property type="evidence" value="ECO:0007669"/>
    <property type="project" value="UniProtKB-KW"/>
</dbReference>
<dbReference type="InterPro" id="IPR001962">
    <property type="entry name" value="Asn_synthase"/>
</dbReference>
<dbReference type="EMBL" id="JH993002">
    <property type="protein sequence ID" value="EKX44885.1"/>
    <property type="molecule type" value="Genomic_DNA"/>
</dbReference>
<keyword evidence="6" id="KW-0067">ATP-binding</keyword>
<protein>
    <recommendedName>
        <fullName evidence="2">asparagine synthase (glutamine-hydrolyzing)</fullName>
        <ecNumber evidence="2">6.3.5.4</ecNumber>
    </recommendedName>
</protein>
<dbReference type="PaxDb" id="55529-EKX44885"/>
<dbReference type="HOGENOM" id="CLU_014658_2_2_1"/>
<dbReference type="InterPro" id="IPR050795">
    <property type="entry name" value="Asn_Synthetase"/>
</dbReference>
<dbReference type="Gene3D" id="3.60.20.10">
    <property type="entry name" value="Glutamine Phosphoribosylpyrophosphate, subunit 1, domain 1"/>
    <property type="match status" value="1"/>
</dbReference>
<dbReference type="OMA" id="GIVCAFD"/>
<dbReference type="GO" id="GO:0004066">
    <property type="term" value="F:asparagine synthase (glutamine-hydrolyzing) activity"/>
    <property type="evidence" value="ECO:0007669"/>
    <property type="project" value="UniProtKB-EC"/>
</dbReference>
<evidence type="ECO:0000256" key="9">
    <source>
        <dbReference type="ARBA" id="ARBA00048741"/>
    </source>
</evidence>
<gene>
    <name evidence="12" type="ORF">GUITHDRAFT_109305</name>
</gene>
<evidence type="ECO:0000313" key="13">
    <source>
        <dbReference type="EnsemblProtists" id="EKX44885"/>
    </source>
</evidence>
<feature type="chain" id="PRO_5008771040" description="asparagine synthase (glutamine-hydrolyzing)" evidence="10">
    <location>
        <begin position="19"/>
        <end position="633"/>
    </location>
</feature>
<dbReference type="InterPro" id="IPR017932">
    <property type="entry name" value="GATase_2_dom"/>
</dbReference>
<dbReference type="AlphaFoldDB" id="L1J9X0"/>
<evidence type="ECO:0000256" key="10">
    <source>
        <dbReference type="SAM" id="SignalP"/>
    </source>
</evidence>
<accession>L1J9X0</accession>
<keyword evidence="8" id="KW-0315">Glutamine amidotransferase</keyword>
<evidence type="ECO:0000256" key="1">
    <source>
        <dbReference type="ARBA" id="ARBA00005187"/>
    </source>
</evidence>
<evidence type="ECO:0000256" key="5">
    <source>
        <dbReference type="ARBA" id="ARBA00022741"/>
    </source>
</evidence>
<reference evidence="13" key="3">
    <citation type="submission" date="2016-03" db="UniProtKB">
        <authorList>
            <consortium name="EnsemblProtists"/>
        </authorList>
    </citation>
    <scope>IDENTIFICATION</scope>
</reference>
<feature type="domain" description="Glutamine amidotransferase type-2" evidence="11">
    <location>
        <begin position="44"/>
        <end position="256"/>
    </location>
</feature>
<evidence type="ECO:0000313" key="14">
    <source>
        <dbReference type="Proteomes" id="UP000011087"/>
    </source>
</evidence>
<dbReference type="PROSITE" id="PS51278">
    <property type="entry name" value="GATASE_TYPE_2"/>
    <property type="match status" value="1"/>
</dbReference>
<evidence type="ECO:0000256" key="4">
    <source>
        <dbReference type="ARBA" id="ARBA00022605"/>
    </source>
</evidence>
<dbReference type="GeneID" id="17301418"/>
<dbReference type="InterPro" id="IPR006426">
    <property type="entry name" value="Asn_synth_AEB"/>
</dbReference>
<keyword evidence="5" id="KW-0547">Nucleotide-binding</keyword>
<dbReference type="OrthoDB" id="409189at2759"/>
<comment type="pathway">
    <text evidence="1">Amino-acid biosynthesis; L-asparagine biosynthesis; L-asparagine from L-aspartate (L-Gln route): step 1/1.</text>
</comment>
<dbReference type="Pfam" id="PF00733">
    <property type="entry name" value="Asn_synthase"/>
    <property type="match status" value="1"/>
</dbReference>
<feature type="signal peptide" evidence="10">
    <location>
        <begin position="1"/>
        <end position="18"/>
    </location>
</feature>
<dbReference type="KEGG" id="gtt:GUITHDRAFT_109305"/>
<dbReference type="SUPFAM" id="SSF56235">
    <property type="entry name" value="N-terminal nucleophile aminohydrolases (Ntn hydrolases)"/>
    <property type="match status" value="1"/>
</dbReference>
<reference evidence="14" key="2">
    <citation type="submission" date="2012-11" db="EMBL/GenBank/DDBJ databases">
        <authorList>
            <person name="Kuo A."/>
            <person name="Curtis B.A."/>
            <person name="Tanifuji G."/>
            <person name="Burki F."/>
            <person name="Gruber A."/>
            <person name="Irimia M."/>
            <person name="Maruyama S."/>
            <person name="Arias M.C."/>
            <person name="Ball S.G."/>
            <person name="Gile G.H."/>
            <person name="Hirakawa Y."/>
            <person name="Hopkins J.F."/>
            <person name="Rensing S.A."/>
            <person name="Schmutz J."/>
            <person name="Symeonidi A."/>
            <person name="Elias M."/>
            <person name="Eveleigh R.J."/>
            <person name="Herman E.K."/>
            <person name="Klute M.J."/>
            <person name="Nakayama T."/>
            <person name="Obornik M."/>
            <person name="Reyes-Prieto A."/>
            <person name="Armbrust E.V."/>
            <person name="Aves S.J."/>
            <person name="Beiko R.G."/>
            <person name="Coutinho P."/>
            <person name="Dacks J.B."/>
            <person name="Durnford D.G."/>
            <person name="Fast N.M."/>
            <person name="Green B.R."/>
            <person name="Grisdale C."/>
            <person name="Hempe F."/>
            <person name="Henrissat B."/>
            <person name="Hoppner M.P."/>
            <person name="Ishida K.-I."/>
            <person name="Kim E."/>
            <person name="Koreny L."/>
            <person name="Kroth P.G."/>
            <person name="Liu Y."/>
            <person name="Malik S.-B."/>
            <person name="Maier U.G."/>
            <person name="McRose D."/>
            <person name="Mock T."/>
            <person name="Neilson J.A."/>
            <person name="Onodera N.T."/>
            <person name="Poole A.M."/>
            <person name="Pritham E.J."/>
            <person name="Richards T.A."/>
            <person name="Rocap G."/>
            <person name="Roy S.W."/>
            <person name="Sarai C."/>
            <person name="Schaack S."/>
            <person name="Shirato S."/>
            <person name="Slamovits C.H."/>
            <person name="Spencer D.F."/>
            <person name="Suzuki S."/>
            <person name="Worden A.Z."/>
            <person name="Zauner S."/>
            <person name="Barry K."/>
            <person name="Bell C."/>
            <person name="Bharti A.K."/>
            <person name="Crow J.A."/>
            <person name="Grimwood J."/>
            <person name="Kramer R."/>
            <person name="Lindquist E."/>
            <person name="Lucas S."/>
            <person name="Salamov A."/>
            <person name="McFadden G.I."/>
            <person name="Lane C.E."/>
            <person name="Keeling P.J."/>
            <person name="Gray M.W."/>
            <person name="Grigoriev I.V."/>
            <person name="Archibald J.M."/>
        </authorList>
    </citation>
    <scope>NUCLEOTIDE SEQUENCE</scope>
    <source>
        <strain evidence="14">CCMP2712</strain>
    </source>
</reference>
<keyword evidence="4" id="KW-0028">Amino-acid biosynthesis</keyword>
<sequence length="633" mass="70673">MRAIVALLVVSLASPSVSISDRWASPVLRSGIQCTPAMHLKGGCGFLGVYGSTLDHNTLRMKILQLSRTIRHRGPDGSGIHMIPLEKDVPGSRISALGHERLAIVGAMDDPQERKEARVGDHQRLHTLSGNQPLFSHDRSAALAINGEIYNHEKLKPLLKDKTDFRTKSDCEVVVHLYKERGDEVASLLDGDFAFAIAGDKGEFYAARDPMGVDSMYMGWGADGSVWFASEMKCLVTECKKIEQFPPGHYWSHKTKQLVRYYNPKWFGFEAAQQKLNLDLIRTTFVEAISKRLMTDVPYGVLLSGGLDSSLVASCVVKMCDLAGKPRPATFSIGLKGSPDLFNARKVADMLGTEHHEFHFTVQEGIDAVQDVIYHLETYDVTTIRAGTPMFILARKIKAMGVKMVLSGEGADEELGGYLYFHKAPNAQEFHEECVRKLQGLYLYDCLRANKATMAWGLEARVPFLDKDFLDVVMNLDASFKMIKKGEKEQFIEKWVMREAFNKPDSKGEIYLPKEVLFRQKEQFSDGVGYDWIDGLKAHANRVVDDTMFAFREHRFPYNTPGTKEAYFARSIFESFYPDETCIKTVPGGPSVACSTAKAVEWDEAWKQAAAAGSMLDQSGRAVDVHDSAAKCF</sequence>
<keyword evidence="7" id="KW-0061">Asparagine biosynthesis</keyword>
<dbReference type="STRING" id="905079.L1J9X0"/>
<name>L1J9X0_GUITC</name>
<dbReference type="RefSeq" id="XP_005831865.1">
    <property type="nucleotide sequence ID" value="XM_005831808.1"/>
</dbReference>
<evidence type="ECO:0000256" key="7">
    <source>
        <dbReference type="ARBA" id="ARBA00022888"/>
    </source>
</evidence>
<dbReference type="Gene3D" id="3.40.50.620">
    <property type="entry name" value="HUPs"/>
    <property type="match status" value="1"/>
</dbReference>
<evidence type="ECO:0000256" key="2">
    <source>
        <dbReference type="ARBA" id="ARBA00012737"/>
    </source>
</evidence>
<dbReference type="PANTHER" id="PTHR11772:SF2">
    <property type="entry name" value="ASPARAGINE SYNTHETASE [GLUTAMINE-HYDROLYZING]"/>
    <property type="match status" value="1"/>
</dbReference>
<dbReference type="eggNOG" id="KOG0571">
    <property type="taxonomic scope" value="Eukaryota"/>
</dbReference>
<dbReference type="GO" id="GO:0005829">
    <property type="term" value="C:cytosol"/>
    <property type="evidence" value="ECO:0007669"/>
    <property type="project" value="TreeGrafter"/>
</dbReference>
<dbReference type="EC" id="6.3.5.4" evidence="2"/>
<reference evidence="12 14" key="1">
    <citation type="journal article" date="2012" name="Nature">
        <title>Algal genomes reveal evolutionary mosaicism and the fate of nucleomorphs.</title>
        <authorList>
            <consortium name="DOE Joint Genome Institute"/>
            <person name="Curtis B.A."/>
            <person name="Tanifuji G."/>
            <person name="Burki F."/>
            <person name="Gruber A."/>
            <person name="Irimia M."/>
            <person name="Maruyama S."/>
            <person name="Arias M.C."/>
            <person name="Ball S.G."/>
            <person name="Gile G.H."/>
            <person name="Hirakawa Y."/>
            <person name="Hopkins J.F."/>
            <person name="Kuo A."/>
            <person name="Rensing S.A."/>
            <person name="Schmutz J."/>
            <person name="Symeonidi A."/>
            <person name="Elias M."/>
            <person name="Eveleigh R.J."/>
            <person name="Herman E.K."/>
            <person name="Klute M.J."/>
            <person name="Nakayama T."/>
            <person name="Obornik M."/>
            <person name="Reyes-Prieto A."/>
            <person name="Armbrust E.V."/>
            <person name="Aves S.J."/>
            <person name="Beiko R.G."/>
            <person name="Coutinho P."/>
            <person name="Dacks J.B."/>
            <person name="Durnford D.G."/>
            <person name="Fast N.M."/>
            <person name="Green B.R."/>
            <person name="Grisdale C.J."/>
            <person name="Hempel F."/>
            <person name="Henrissat B."/>
            <person name="Hoppner M.P."/>
            <person name="Ishida K."/>
            <person name="Kim E."/>
            <person name="Koreny L."/>
            <person name="Kroth P.G."/>
            <person name="Liu Y."/>
            <person name="Malik S.B."/>
            <person name="Maier U.G."/>
            <person name="McRose D."/>
            <person name="Mock T."/>
            <person name="Neilson J.A."/>
            <person name="Onodera N.T."/>
            <person name="Poole A.M."/>
            <person name="Pritham E.J."/>
            <person name="Richards T.A."/>
            <person name="Rocap G."/>
            <person name="Roy S.W."/>
            <person name="Sarai C."/>
            <person name="Schaack S."/>
            <person name="Shirato S."/>
            <person name="Slamovits C.H."/>
            <person name="Spencer D.F."/>
            <person name="Suzuki S."/>
            <person name="Worden A.Z."/>
            <person name="Zauner S."/>
            <person name="Barry K."/>
            <person name="Bell C."/>
            <person name="Bharti A.K."/>
            <person name="Crow J.A."/>
            <person name="Grimwood J."/>
            <person name="Kramer R."/>
            <person name="Lindquist E."/>
            <person name="Lucas S."/>
            <person name="Salamov A."/>
            <person name="McFadden G.I."/>
            <person name="Lane C.E."/>
            <person name="Keeling P.J."/>
            <person name="Gray M.W."/>
            <person name="Grigoriev I.V."/>
            <person name="Archibald J.M."/>
        </authorList>
    </citation>
    <scope>NUCLEOTIDE SEQUENCE</scope>
    <source>
        <strain evidence="12 14">CCMP2712</strain>
    </source>
</reference>
<dbReference type="CDD" id="cd01991">
    <property type="entry name" value="Asn_synthase_B_C"/>
    <property type="match status" value="1"/>
</dbReference>
<keyword evidence="3" id="KW-0436">Ligase</keyword>
<keyword evidence="10" id="KW-0732">Signal</keyword>
<organism evidence="12">
    <name type="scientific">Guillardia theta (strain CCMP2712)</name>
    <name type="common">Cryptophyte</name>
    <dbReference type="NCBI Taxonomy" id="905079"/>
    <lineage>
        <taxon>Eukaryota</taxon>
        <taxon>Cryptophyceae</taxon>
        <taxon>Pyrenomonadales</taxon>
        <taxon>Geminigeraceae</taxon>
        <taxon>Guillardia</taxon>
    </lineage>
</organism>
<dbReference type="FunFam" id="3.40.50.620:FF:000031">
    <property type="entry name" value="Asparagine synthase B"/>
    <property type="match status" value="1"/>
</dbReference>
<dbReference type="EnsemblProtists" id="EKX44885">
    <property type="protein sequence ID" value="EKX44885"/>
    <property type="gene ID" value="GUITHDRAFT_109305"/>
</dbReference>
<proteinExistence type="predicted"/>
<dbReference type="InterPro" id="IPR033738">
    <property type="entry name" value="AsnB_N"/>
</dbReference>
<dbReference type="NCBIfam" id="NF006949">
    <property type="entry name" value="PRK09431.1"/>
    <property type="match status" value="1"/>
</dbReference>
<dbReference type="GO" id="GO:0006529">
    <property type="term" value="P:asparagine biosynthetic process"/>
    <property type="evidence" value="ECO:0007669"/>
    <property type="project" value="UniProtKB-KW"/>
</dbReference>
<evidence type="ECO:0000313" key="12">
    <source>
        <dbReference type="EMBL" id="EKX44885.1"/>
    </source>
</evidence>
<dbReference type="NCBIfam" id="TIGR01536">
    <property type="entry name" value="asn_synth_AEB"/>
    <property type="match status" value="1"/>
</dbReference>
<dbReference type="PANTHER" id="PTHR11772">
    <property type="entry name" value="ASPARAGINE SYNTHETASE"/>
    <property type="match status" value="1"/>
</dbReference>
<keyword evidence="14" id="KW-1185">Reference proteome</keyword>
<dbReference type="Pfam" id="PF13537">
    <property type="entry name" value="GATase_7"/>
    <property type="match status" value="1"/>
</dbReference>
<comment type="catalytic activity">
    <reaction evidence="9">
        <text>L-aspartate + L-glutamine + ATP + H2O = L-asparagine + L-glutamate + AMP + diphosphate + H(+)</text>
        <dbReference type="Rhea" id="RHEA:12228"/>
        <dbReference type="ChEBI" id="CHEBI:15377"/>
        <dbReference type="ChEBI" id="CHEBI:15378"/>
        <dbReference type="ChEBI" id="CHEBI:29985"/>
        <dbReference type="ChEBI" id="CHEBI:29991"/>
        <dbReference type="ChEBI" id="CHEBI:30616"/>
        <dbReference type="ChEBI" id="CHEBI:33019"/>
        <dbReference type="ChEBI" id="CHEBI:58048"/>
        <dbReference type="ChEBI" id="CHEBI:58359"/>
        <dbReference type="ChEBI" id="CHEBI:456215"/>
        <dbReference type="EC" id="6.3.5.4"/>
    </reaction>
</comment>
<dbReference type="SUPFAM" id="SSF52402">
    <property type="entry name" value="Adenine nucleotide alpha hydrolases-like"/>
    <property type="match status" value="1"/>
</dbReference>
<evidence type="ECO:0000259" key="11">
    <source>
        <dbReference type="PROSITE" id="PS51278"/>
    </source>
</evidence>
<dbReference type="Proteomes" id="UP000011087">
    <property type="component" value="Unassembled WGS sequence"/>
</dbReference>
<evidence type="ECO:0000256" key="6">
    <source>
        <dbReference type="ARBA" id="ARBA00022840"/>
    </source>
</evidence>
<dbReference type="InterPro" id="IPR014729">
    <property type="entry name" value="Rossmann-like_a/b/a_fold"/>
</dbReference>
<evidence type="ECO:0000256" key="3">
    <source>
        <dbReference type="ARBA" id="ARBA00022598"/>
    </source>
</evidence>
<dbReference type="InterPro" id="IPR029055">
    <property type="entry name" value="Ntn_hydrolases_N"/>
</dbReference>
<dbReference type="CDD" id="cd00712">
    <property type="entry name" value="AsnB"/>
    <property type="match status" value="1"/>
</dbReference>
<evidence type="ECO:0000256" key="8">
    <source>
        <dbReference type="ARBA" id="ARBA00022962"/>
    </source>
</evidence>